<evidence type="ECO:0000313" key="2">
    <source>
        <dbReference type="Proteomes" id="UP001374599"/>
    </source>
</evidence>
<organism evidence="1 2">
    <name type="scientific">Vallitalea maricola</name>
    <dbReference type="NCBI Taxonomy" id="3074433"/>
    <lineage>
        <taxon>Bacteria</taxon>
        <taxon>Bacillati</taxon>
        <taxon>Bacillota</taxon>
        <taxon>Clostridia</taxon>
        <taxon>Lachnospirales</taxon>
        <taxon>Vallitaleaceae</taxon>
        <taxon>Vallitalea</taxon>
    </lineage>
</organism>
<dbReference type="Proteomes" id="UP001374599">
    <property type="component" value="Unassembled WGS sequence"/>
</dbReference>
<keyword evidence="2" id="KW-1185">Reference proteome</keyword>
<proteinExistence type="predicted"/>
<gene>
    <name evidence="1" type="ORF">AN2V17_31800</name>
</gene>
<name>A0ACB5UN13_9FIRM</name>
<evidence type="ECO:0000313" key="1">
    <source>
        <dbReference type="EMBL" id="GMQ63944.1"/>
    </source>
</evidence>
<protein>
    <submittedName>
        <fullName evidence="1">Uncharacterized protein</fullName>
    </submittedName>
</protein>
<dbReference type="EMBL" id="BTPU01000056">
    <property type="protein sequence ID" value="GMQ63944.1"/>
    <property type="molecule type" value="Genomic_DNA"/>
</dbReference>
<reference evidence="1" key="1">
    <citation type="submission" date="2023-09" db="EMBL/GenBank/DDBJ databases">
        <title>Vallitalea sediminicola and Vallitalea maricola sp. nov., anaerobic bacteria isolated from marine sediment.</title>
        <authorList>
            <person name="Hirano S."/>
            <person name="Maeda A."/>
            <person name="Terahara T."/>
            <person name="Mori K."/>
            <person name="Hamada M."/>
            <person name="Matsumoto R."/>
            <person name="Kobayashi T."/>
        </authorList>
    </citation>
    <scope>NUCLEOTIDE SEQUENCE</scope>
    <source>
        <strain evidence="1">AN17-2</strain>
    </source>
</reference>
<sequence>MNSKEIFDALKKGSISIADAEKELKKIQNESEENRVVDLAEIESGIVQVTIKDKINKNTFTKELVDGLSQAFKSINASDKYKVVILNGYDNYFLSGGTKEGLLAIYEGKTKFTDIDIYSLPLECKIPVIAAMQGHGIGAGWSIGMLCDFIIMSRECYYESNYMKYGFTPGAGATFIFPEKLGIGLAQEILFTGKRFRGSQLEAKGIPFPVLPKKEVIPYAIELAKEMAAAPRESLVALKERMVGSMREKLANSYAKELKMHERTFVNQPEVKERIEALFAEQSTKKQETIPSTVNTEPGSYENMADNSIAIIGMSGQFPKSKDVNEFWNNIANGKDCISEIPTDRWSINEYYDSNPKAKGKTYCKCMGVLEDIDKFDPLFFNILPVEAELMDPQQRLMLENCWHCIEDAGINPYTLSGTKCGVFVGCVPSSYGDSFNKHEINAQSFIGSSSSILSARISYLLNLKGPCLAIDTACSSSLVAIAEACNSLILHNSDIALAGGVYVSIGPNLHIGTSKAMMLSKDGRCFTFDDRANGFVPGEGVGVILLKRLEDAIRDKDPIQGVIKGWGMNQDGKTNGITAPSTISQVGLEKEVYQRFNINPETISLVETHGTGTILGDPIEVEALIESFSSYTHKKNYCALSSAKSNVGHLLTAAGIASVCKVLLALKHKTLPPTINFEVLNRHISLDDSPFYINTKLKPWKAEAGIPRRACVSAFGFSGTNAHLVIEEYVSKQDERKVQKMDEDREVLFVLSAKSKEQLKIYAKDVKEWMESKDESNLLNLAYTLQVGRAAMDYRLAFIADSKEMLLNRLDEYINDYLSDRILSAKITKDISSLLDGEEPDDLIQNLIDKGELDKLLELWVNGLNVQWDKLYPNNKPRRITIPGYPFAKESYWLPENNKTVNDVTINNEIVNSSANNTKNVTDKIEADKLIKNLETITHDDLVTASVEHLRTLMIEVTKIPEDRLDVETHFEELGLDSIIISIMNQKVEKWTGKLDTTLFFKYNTVKALGEYIAENHKDAVESLIDDKAATPITTNINQPIVAEKNISLRKKSIENLDRQTDCDIAIIGISGHYPQADTLEEFWQNLYEGKDCIEEIPTSRWSLEGFYEPNRVKAVETGLSYSKWGGFLKDIDCFDPLFFNISPINAMDMDPQERLFLESAWACVEDAGYTRESLRKERYSNRIGVFAGATFNNYQLLKAEEAFKANREMYTASGQIFTISNRVSYVMNFTGPSLTVDTACSSSLYAVHLACESIKRGESSMAVAGGVNLSLHPSKYIALSQTQFASTDGRCRAFCEGGTGYVPSEGVGTILLKPLDDAIEDGDHIYGIIKGSGVSHAGTTNGYTVPSPVAQSQAIEDALIYSNIHPRSISCIEAHGTGTALGDPIEIAGLKDVFEKYTEDKGFCSISSVKSNIGHAEAAAGMAQLAKVLLEMKHKTLAKNVMHGKGLNKNIDFDDSPFVVQQKTENWNRPIIENREIPRRAGISSFGAGGTNVHLIVEEYTKSEQSNIVINTEQPVVIVLSARNQERLKEQIKQLLCFMDKQKLTDRDLPSIAYTLQVGREAMEERIALIAENTQNVKSKLQQFIDGKEDIHNLKQSRIQGNKHNIISSKELEEIISDDSFNNCYLKIIDLWVNGVNIDWDRLYKDVKPIKISLPTYPFAKEKYWVSNNEDIREQKIVHEEYVSTDTSTLMLQPVWIEQDIIEEDNSSISFENHLIILCEPDMELQDYLQTNMNNKNLLILDSRQDAVADRFEEYAIEVFNKISGILKEKPTDSVFVQVIVFEGIQQQLFTGLSGLLKTTWLENPKLVGQIIQLEMSKEPDEIIEILEENVKNYFDNQVLIKDNKRLISSWSEVKVSGDDIYIPWKDGGIYLITGGLGGLGLKIAKNIADKTSNSTLILLGRSTLNENKSNSIQELIDKGSTVLYKQTDITIKEDIVELIDNIQIEYGHINGIIHTAGIIQDNFIIKKTAKEFQDVLAPKVKGLENLDCASKDIKLDFFVLFSSIAGIFGNLGQADYAAANAFMDAYAKYRNHLVDRKQRYGQTVSINWPLWKDGGMSIDQETENILKQETGMIPMKTETGISMLYHGLASNNSQLMVLDGESDKLRRFIDSSIKQQSNNVKPSDINVDIGQLREKTLYNLKLLFGKTIKLSVDRIREEEPLENYGVDSIIIMQLNQKIANVFGEVSKTLFYEYQTLGALSEYFITDHIDKCIEWTGFMVTNQSNDFIEKKNKEITRGINHKEVDNNHEPIAIIGMSGKYPQAKNLDEYWENLKDGKDCITTIPEERWKLDGFFQSDINKAVADNKSYGKWGGFIDGFADFDPLFFKISPREAMNMDPQERLFIESCWQVLEDAGYTKNQLEIQNHRKVGVFAGITKTGFDLYAPNLWEEGKRVFPHTSFSSVANRISYLLNLQGPSMPVDTMCSSSLTAVHEACEHIYNGDCEMAIAGGVNLYVHPSNYVALSAQKMLSIDGKCKSFGQGANGFVPGEGVGCILLKPLSMAVEDEDHIYAVIKGTSINHGGKTNGYTVPNPNAQGKAIRGALDKAGVNSRTVSYIEAHGTGTELGDPIEITGLNKAFGKDTKDKGFCAIGSVKSNIGHLEAAAGIAGITKVVLQMNNRSIVPSLHSKELNPNINFHKTPFVVQQELTKWERPNITINGEKKEFPRIAGVSAFGAGGANAHVVIEEYIPKVSQKSGMVKSQNSVIVVLSAKGRKQLLDQVQQLLKAVDEKQYSDSDLSKLAYTLQTGREAMDERLAVVVKHIPDLKDKLGDYIEGKDGISELYEGQVKNNKDMISFLGTDEDIQEAVWKWVKRKKYSKLLGLWVRGLNIDWNKLYDGNIPGRISLPTYPFTRQRYWLVEANKSDKAKNIGNGISISNAYRKICDIEPLKGRRISSPLKEIQYEYIIGTDNLKEIQDNSNVLHVGYYLEMLSDSIKSYFGISSYTIIDMSFIRALKFIEDNYKVIDLVFTNEEDDLWKFYFYSKDKDGDDWLIHAKGHININEHLDNMLQANSLLAITEQDNMQYSSMEFYELIEEQGFGMGNTVKWIDQVWKKGEDLVTLFRPWDKTELGKNYCIGVHPGIFDSCAQLFVLTGTDNLQENTLFMMTEIQELTLNCDDKLDKDYDIWCYMKLHQTNSSEDYLEGDYKIFTDDGLLIAQAKKVKVKKIEKEILKNTINRLNRTKKGINTISAKGSVNYEIEEELQDKVVSIVSEQLGMDSENINIDEALMDMGMDSIIAIDIRHGIKKILGVEVPTEEILQGPTIREMTKILEDIIDKKSNIEARDDGQSEIELHDNSELNKWISYRIVKKNPAFRLFCLPYGSGGGASLFKNWHKKLPDDVEICPIQLPGKENRIKEKPFIDINMAVDTLKNILLQELDVPYGFYGHSIGALIAYRLAYQLWKELDNKPKHLFVGAYTSPVIQPNPLITYRKEKFEAMGFDDIPNPDIISSVSDEQLVKVLKVIDFNSNINDEVLKALLPTVLSELKMVKDYKNMDEDIFDIPITAFHGIDDDVVKEKEMRLWCKLTKNKFRFHTLSGNHLFLHEEQSQEKLLKLIAWDLNNYKKRR</sequence>
<comment type="caution">
    <text evidence="1">The sequence shown here is derived from an EMBL/GenBank/DDBJ whole genome shotgun (WGS) entry which is preliminary data.</text>
</comment>
<accession>A0ACB5UN13</accession>